<dbReference type="GO" id="GO:0009228">
    <property type="term" value="P:thiamine biosynthetic process"/>
    <property type="evidence" value="ECO:0007669"/>
    <property type="project" value="InterPro"/>
</dbReference>
<sequence>MVAHLEDRLSTICFHGVFQRMFNRRLTRFAAAACAAAGLMLGAAAPAAAQDQQAPQKLTLLLDWFVNPDHAPLVVAQKKGYFADEGLEVELVAPADPNDPPKLVAAGKADVAVGYQPQLHLQAAEGLPLKRIGTLVATPLNSLVTLQDSGIETLADLKGKTVGFSVGGFEDALLGTMLDSVGLSLDDVTLVNVNFALSPALLSGQVDAVIGAFRNFELNQLAIEGASGRAFYPEEHGVPPYDELILLANAERAAEPVFARLVDAIERGTQYLINHPDESWELFIQAYPDLDDELNRRAWGDTLPRFALTPAALDVGRYDRFAEYLKAQGMIDSVPPVSDYAVAPTRR</sequence>
<comment type="caution">
    <text evidence="2">The sequence shown here is derived from an EMBL/GenBank/DDBJ whole genome shotgun (WGS) entry which is preliminary data.</text>
</comment>
<dbReference type="Pfam" id="PF09084">
    <property type="entry name" value="NMT1"/>
    <property type="match status" value="1"/>
</dbReference>
<evidence type="ECO:0000313" key="3">
    <source>
        <dbReference type="Proteomes" id="UP000009881"/>
    </source>
</evidence>
<dbReference type="InterPro" id="IPR015168">
    <property type="entry name" value="SsuA/THI5"/>
</dbReference>
<protein>
    <submittedName>
        <fullName evidence="2">Hydroxymethylpyrimidine ABC transporter</fullName>
    </submittedName>
</protein>
<evidence type="ECO:0000313" key="2">
    <source>
        <dbReference type="EMBL" id="EKV30900.1"/>
    </source>
</evidence>
<dbReference type="InterPro" id="IPR027939">
    <property type="entry name" value="NMT1/THI5"/>
</dbReference>
<dbReference type="AlphaFoldDB" id="K9GY13"/>
<proteinExistence type="predicted"/>
<dbReference type="PATRIC" id="fig|1238182.3.peg.1899"/>
<dbReference type="CDD" id="cd13651">
    <property type="entry name" value="PBP2_ThiY"/>
    <property type="match status" value="1"/>
</dbReference>
<dbReference type="SUPFAM" id="SSF53850">
    <property type="entry name" value="Periplasmic binding protein-like II"/>
    <property type="match status" value="1"/>
</dbReference>
<dbReference type="EMBL" id="ANHY01000007">
    <property type="protein sequence ID" value="EKV30900.1"/>
    <property type="molecule type" value="Genomic_DNA"/>
</dbReference>
<feature type="domain" description="SsuA/THI5-like" evidence="1">
    <location>
        <begin position="67"/>
        <end position="278"/>
    </location>
</feature>
<keyword evidence="3" id="KW-1185">Reference proteome</keyword>
<dbReference type="PANTHER" id="PTHR31528:SF3">
    <property type="entry name" value="THIAMINE BIOSYNTHESIS PROTEIN HI_0357-RELATED"/>
    <property type="match status" value="1"/>
</dbReference>
<accession>K9GY13</accession>
<name>K9GY13_9PROT</name>
<dbReference type="eggNOG" id="COG0715">
    <property type="taxonomic scope" value="Bacteria"/>
</dbReference>
<gene>
    <name evidence="2" type="ORF">C882_4237</name>
</gene>
<evidence type="ECO:0000259" key="1">
    <source>
        <dbReference type="Pfam" id="PF09084"/>
    </source>
</evidence>
<dbReference type="Proteomes" id="UP000009881">
    <property type="component" value="Unassembled WGS sequence"/>
</dbReference>
<dbReference type="STRING" id="1238182.C882_4237"/>
<dbReference type="Gene3D" id="3.40.190.10">
    <property type="entry name" value="Periplasmic binding protein-like II"/>
    <property type="match status" value="2"/>
</dbReference>
<organism evidence="2 3">
    <name type="scientific">Caenispirillum salinarum AK4</name>
    <dbReference type="NCBI Taxonomy" id="1238182"/>
    <lineage>
        <taxon>Bacteria</taxon>
        <taxon>Pseudomonadati</taxon>
        <taxon>Pseudomonadota</taxon>
        <taxon>Alphaproteobacteria</taxon>
        <taxon>Rhodospirillales</taxon>
        <taxon>Novispirillaceae</taxon>
        <taxon>Caenispirillum</taxon>
    </lineage>
</organism>
<dbReference type="PANTHER" id="PTHR31528">
    <property type="entry name" value="4-AMINO-5-HYDROXYMETHYL-2-METHYLPYRIMIDINE PHOSPHATE SYNTHASE THI11-RELATED"/>
    <property type="match status" value="1"/>
</dbReference>
<reference evidence="2 3" key="1">
    <citation type="journal article" date="2013" name="Genome Announc.">
        <title>Draft Genome Sequence of an Alphaproteobacterium, Caenispirillum salinarum AK4(T), Isolated from a Solar Saltern.</title>
        <authorList>
            <person name="Khatri I."/>
            <person name="Singh A."/>
            <person name="Korpole S."/>
            <person name="Pinnaka A.K."/>
            <person name="Subramanian S."/>
        </authorList>
    </citation>
    <scope>NUCLEOTIDE SEQUENCE [LARGE SCALE GENOMIC DNA]</scope>
    <source>
        <strain evidence="2 3">AK4</strain>
    </source>
</reference>